<evidence type="ECO:0000256" key="1">
    <source>
        <dbReference type="ARBA" id="ARBA00004613"/>
    </source>
</evidence>
<sequence>MAYNSYSKILLPLFVLSLINVMQITYAFTLNPKYTLRFVSGLPQNTDSVKVHCQSKDDDLGDRILEQGDEFEFSFHMNFFGTTLYHCSFLWGLKHQNFDVFRPNNSFCGSEKLFQNGYCIWLMADSGIYLALGSNPSPGDFKFLYPCGLPSNTDLLKVHCQSRDDDIGVRTLRPGDQFDFSFHMNLPETTRYHCGFFWGPKHNSFDVFKRWHSYCGSTKLFQNGYCTWLMKDSGIYFALGPNPSHGNFKFLHSWL</sequence>
<dbReference type="GO" id="GO:0060320">
    <property type="term" value="P:rejection of self pollen"/>
    <property type="evidence" value="ECO:0007669"/>
    <property type="project" value="UniProtKB-KW"/>
</dbReference>
<evidence type="ECO:0000256" key="6">
    <source>
        <dbReference type="RuleBase" id="RU367044"/>
    </source>
</evidence>
<evidence type="ECO:0000313" key="7">
    <source>
        <dbReference type="EMBL" id="KAG5618860.1"/>
    </source>
</evidence>
<evidence type="ECO:0000313" key="8">
    <source>
        <dbReference type="Proteomes" id="UP000824120"/>
    </source>
</evidence>
<protein>
    <recommendedName>
        <fullName evidence="6">S-protein homolog</fullName>
    </recommendedName>
</protein>
<dbReference type="PANTHER" id="PTHR31232">
    <property type="match status" value="1"/>
</dbReference>
<comment type="caution">
    <text evidence="7">The sequence shown here is derived from an EMBL/GenBank/DDBJ whole genome shotgun (WGS) entry which is preliminary data.</text>
</comment>
<dbReference type="GO" id="GO:0005576">
    <property type="term" value="C:extracellular region"/>
    <property type="evidence" value="ECO:0007669"/>
    <property type="project" value="UniProtKB-SubCell"/>
</dbReference>
<accession>A0A9J6A3U2</accession>
<evidence type="ECO:0000256" key="5">
    <source>
        <dbReference type="ARBA" id="ARBA00022729"/>
    </source>
</evidence>
<dbReference type="InterPro" id="IPR010264">
    <property type="entry name" value="Self-incomp_S1"/>
</dbReference>
<evidence type="ECO:0000256" key="4">
    <source>
        <dbReference type="ARBA" id="ARBA00022525"/>
    </source>
</evidence>
<comment type="subcellular location">
    <subcellularLocation>
        <location evidence="1 6">Secreted</location>
    </subcellularLocation>
</comment>
<reference evidence="7 8" key="1">
    <citation type="submission" date="2020-09" db="EMBL/GenBank/DDBJ databases">
        <title>De no assembly of potato wild relative species, Solanum commersonii.</title>
        <authorList>
            <person name="Cho K."/>
        </authorList>
    </citation>
    <scope>NUCLEOTIDE SEQUENCE [LARGE SCALE GENOMIC DNA]</scope>
    <source>
        <strain evidence="7">LZ3.2</strain>
        <tissue evidence="7">Leaf</tissue>
    </source>
</reference>
<keyword evidence="4 6" id="KW-0964">Secreted</keyword>
<dbReference type="OrthoDB" id="1938697at2759"/>
<dbReference type="Proteomes" id="UP000824120">
    <property type="component" value="Chromosome 3"/>
</dbReference>
<keyword evidence="5" id="KW-0732">Signal</keyword>
<dbReference type="EMBL" id="JACXVP010000003">
    <property type="protein sequence ID" value="KAG5618860.1"/>
    <property type="molecule type" value="Genomic_DNA"/>
</dbReference>
<gene>
    <name evidence="7" type="ORF">H5410_018684</name>
</gene>
<dbReference type="PANTHER" id="PTHR31232:SF94">
    <property type="entry name" value="S-PROTEIN HOMOLOG"/>
    <property type="match status" value="1"/>
</dbReference>
<comment type="similarity">
    <text evidence="2 6">Belongs to the plant self-incompatibility (S1) protein family.</text>
</comment>
<evidence type="ECO:0000256" key="2">
    <source>
        <dbReference type="ARBA" id="ARBA00005581"/>
    </source>
</evidence>
<keyword evidence="8" id="KW-1185">Reference proteome</keyword>
<keyword evidence="3 6" id="KW-0713">Self-incompatibility</keyword>
<organism evidence="7 8">
    <name type="scientific">Solanum commersonii</name>
    <name type="common">Commerson's wild potato</name>
    <name type="synonym">Commerson's nightshade</name>
    <dbReference type="NCBI Taxonomy" id="4109"/>
    <lineage>
        <taxon>Eukaryota</taxon>
        <taxon>Viridiplantae</taxon>
        <taxon>Streptophyta</taxon>
        <taxon>Embryophyta</taxon>
        <taxon>Tracheophyta</taxon>
        <taxon>Spermatophyta</taxon>
        <taxon>Magnoliopsida</taxon>
        <taxon>eudicotyledons</taxon>
        <taxon>Gunneridae</taxon>
        <taxon>Pentapetalae</taxon>
        <taxon>asterids</taxon>
        <taxon>lamiids</taxon>
        <taxon>Solanales</taxon>
        <taxon>Solanaceae</taxon>
        <taxon>Solanoideae</taxon>
        <taxon>Solaneae</taxon>
        <taxon>Solanum</taxon>
    </lineage>
</organism>
<dbReference type="AlphaFoldDB" id="A0A9J6A3U2"/>
<dbReference type="Pfam" id="PF05938">
    <property type="entry name" value="Self-incomp_S1"/>
    <property type="match status" value="2"/>
</dbReference>
<evidence type="ECO:0000256" key="3">
    <source>
        <dbReference type="ARBA" id="ARBA00022471"/>
    </source>
</evidence>
<proteinExistence type="inferred from homology"/>
<name>A0A9J6A3U2_SOLCO</name>